<evidence type="ECO:0000313" key="7">
    <source>
        <dbReference type="Proteomes" id="UP000002191"/>
    </source>
</evidence>
<dbReference type="OrthoDB" id="9804309at2"/>
<reference evidence="6 7" key="2">
    <citation type="journal article" date="2014" name="Genome Announc.">
        <title>Complete Genome Sequence of the Subsurface, Mesophilic Sulfate-Reducing Bacterium Desulfovibrio aespoeensis Aspo-2.</title>
        <authorList>
            <person name="Pedersen K."/>
            <person name="Bengtsson A."/>
            <person name="Edlund J."/>
            <person name="Rabe L."/>
            <person name="Hazen T."/>
            <person name="Chakraborty R."/>
            <person name="Goodwin L."/>
            <person name="Shapiro N."/>
        </authorList>
    </citation>
    <scope>NUCLEOTIDE SEQUENCE [LARGE SCALE GENOMIC DNA]</scope>
    <source>
        <strain evidence="7">ATCC 700646 / DSM 10631 / Aspo-2</strain>
    </source>
</reference>
<evidence type="ECO:0000256" key="2">
    <source>
        <dbReference type="ARBA" id="ARBA00022771"/>
    </source>
</evidence>
<feature type="domain" description="Formylmethanofuran dehydrogenase subunit E" evidence="5">
    <location>
        <begin position="16"/>
        <end position="150"/>
    </location>
</feature>
<dbReference type="AlphaFoldDB" id="E6VRX1"/>
<dbReference type="GO" id="GO:0008270">
    <property type="term" value="F:zinc ion binding"/>
    <property type="evidence" value="ECO:0007669"/>
    <property type="project" value="UniProtKB-KW"/>
</dbReference>
<dbReference type="PANTHER" id="PTHR39418">
    <property type="entry name" value="DEHYDROGENASE-RELATED"/>
    <property type="match status" value="1"/>
</dbReference>
<proteinExistence type="predicted"/>
<dbReference type="SUPFAM" id="SSF143555">
    <property type="entry name" value="FwdE-like"/>
    <property type="match status" value="1"/>
</dbReference>
<sequence>MPCHIPADQIARAIEFHGHECPGLHIGIRAAELALRDLGHTRDIDLVAVCETDMCGVDAIQVLTGCTYGKGNLIHRDLGKMAFAFYDRGRGTGLRALLDTGARGGMDDEMGELMAKSHTGAATDADKARLAELRTLLQERFMVLPLEEMFHITPLTLSAPRPARILTSHACEQCGEMTMESRTRRLGGQTLCIPCFAAQDQKI</sequence>
<dbReference type="EMBL" id="CP002431">
    <property type="protein sequence ID" value="ADU61904.1"/>
    <property type="molecule type" value="Genomic_DNA"/>
</dbReference>
<organism evidence="6 7">
    <name type="scientific">Pseudodesulfovibrio aespoeensis (strain ATCC 700646 / DSM 10631 / Aspo-2)</name>
    <name type="common">Desulfovibrio aespoeensis</name>
    <dbReference type="NCBI Taxonomy" id="643562"/>
    <lineage>
        <taxon>Bacteria</taxon>
        <taxon>Pseudomonadati</taxon>
        <taxon>Thermodesulfobacteriota</taxon>
        <taxon>Desulfovibrionia</taxon>
        <taxon>Desulfovibrionales</taxon>
        <taxon>Desulfovibrionaceae</taxon>
    </lineage>
</organism>
<reference evidence="7" key="1">
    <citation type="submission" date="2010-12" db="EMBL/GenBank/DDBJ databases">
        <title>Complete sequence of Desulfovibrio aespoeensis Aspo-2.</title>
        <authorList>
            <consortium name="US DOE Joint Genome Institute"/>
            <person name="Lucas S."/>
            <person name="Copeland A."/>
            <person name="Lapidus A."/>
            <person name="Cheng J.-F."/>
            <person name="Goodwin L."/>
            <person name="Pitluck S."/>
            <person name="Chertkov O."/>
            <person name="Misra M."/>
            <person name="Detter J.C."/>
            <person name="Han C."/>
            <person name="Tapia R."/>
            <person name="Land M."/>
            <person name="Hauser L."/>
            <person name="Kyrpides N."/>
            <person name="Ivanova N."/>
            <person name="Ovchinnikova G."/>
            <person name="Pedersen K."/>
            <person name="Jagevall S."/>
            <person name="Hazen T."/>
            <person name="Woyke T."/>
        </authorList>
    </citation>
    <scope>NUCLEOTIDE SEQUENCE [LARGE SCALE GENOMIC DNA]</scope>
    <source>
        <strain evidence="7">ATCC 700646 / DSM 10631 / Aspo-2</strain>
    </source>
</reference>
<dbReference type="Pfam" id="PF01258">
    <property type="entry name" value="zf-dskA_traR"/>
    <property type="match status" value="1"/>
</dbReference>
<dbReference type="eggNOG" id="COG2191">
    <property type="taxonomic scope" value="Bacteria"/>
</dbReference>
<dbReference type="PANTHER" id="PTHR39418:SF1">
    <property type="entry name" value="DEHYDROGENASE"/>
    <property type="match status" value="1"/>
</dbReference>
<dbReference type="InterPro" id="IPR026328">
    <property type="entry name" value="FmdE"/>
</dbReference>
<dbReference type="InterPro" id="IPR053194">
    <property type="entry name" value="tRNA_methyltr_O"/>
</dbReference>
<dbReference type="Pfam" id="PF02663">
    <property type="entry name" value="FmdE"/>
    <property type="match status" value="1"/>
</dbReference>
<dbReference type="InterPro" id="IPR000962">
    <property type="entry name" value="Znf_DskA_TraR"/>
</dbReference>
<dbReference type="Proteomes" id="UP000002191">
    <property type="component" value="Chromosome"/>
</dbReference>
<protein>
    <submittedName>
        <fullName evidence="6">Formylmethanofuran dehydrogenase subunit E region</fullName>
    </submittedName>
</protein>
<dbReference type="STRING" id="643562.Daes_0887"/>
<keyword evidence="2" id="KW-0863">Zinc-finger</keyword>
<gene>
    <name evidence="6" type="ordered locus">Daes_0887</name>
</gene>
<dbReference type="HOGENOM" id="CLU_087508_0_0_7"/>
<accession>E6VRX1</accession>
<dbReference type="RefSeq" id="WP_013513835.1">
    <property type="nucleotide sequence ID" value="NC_014844.1"/>
</dbReference>
<dbReference type="KEGG" id="das:Daes_0887"/>
<dbReference type="InterPro" id="IPR003814">
    <property type="entry name" value="FmdEsu_dom"/>
</dbReference>
<dbReference type="PIRSF" id="PIRSF006578">
    <property type="entry name" value="FwdE"/>
    <property type="match status" value="1"/>
</dbReference>
<evidence type="ECO:0000256" key="3">
    <source>
        <dbReference type="ARBA" id="ARBA00022833"/>
    </source>
</evidence>
<evidence type="ECO:0000259" key="4">
    <source>
        <dbReference type="Pfam" id="PF01258"/>
    </source>
</evidence>
<keyword evidence="7" id="KW-1185">Reference proteome</keyword>
<evidence type="ECO:0000313" key="6">
    <source>
        <dbReference type="EMBL" id="ADU61904.1"/>
    </source>
</evidence>
<keyword evidence="1" id="KW-0479">Metal-binding</keyword>
<dbReference type="Gene3D" id="3.30.1330.130">
    <property type="match status" value="1"/>
</dbReference>
<evidence type="ECO:0000259" key="5">
    <source>
        <dbReference type="Pfam" id="PF02663"/>
    </source>
</evidence>
<feature type="domain" description="Zinc finger DksA/TraR C4-type" evidence="4">
    <location>
        <begin position="169"/>
        <end position="199"/>
    </location>
</feature>
<keyword evidence="3" id="KW-0862">Zinc</keyword>
<name>E6VRX1_PSEA9</name>
<evidence type="ECO:0000256" key="1">
    <source>
        <dbReference type="ARBA" id="ARBA00022723"/>
    </source>
</evidence>